<dbReference type="InterPro" id="IPR018114">
    <property type="entry name" value="TRYPSIN_HIS"/>
</dbReference>
<dbReference type="PROSITE" id="PS00134">
    <property type="entry name" value="TRYPSIN_HIS"/>
    <property type="match status" value="1"/>
</dbReference>
<feature type="domain" description="Peptidase S1" evidence="6">
    <location>
        <begin position="56"/>
        <end position="290"/>
    </location>
</feature>
<evidence type="ECO:0000313" key="8">
    <source>
        <dbReference type="Proteomes" id="UP000261640"/>
    </source>
</evidence>
<evidence type="ECO:0000256" key="2">
    <source>
        <dbReference type="ARBA" id="ARBA00022801"/>
    </source>
</evidence>
<dbReference type="InterPro" id="IPR043504">
    <property type="entry name" value="Peptidase_S1_PA_chymotrypsin"/>
</dbReference>
<evidence type="ECO:0000256" key="3">
    <source>
        <dbReference type="ARBA" id="ARBA00022825"/>
    </source>
</evidence>
<dbReference type="InterPro" id="IPR001254">
    <property type="entry name" value="Trypsin_dom"/>
</dbReference>
<sequence length="340" mass="37354">MHCNWIHLLYYFYVLQFFPKVYMISIARKLIITSSPACGRSSPVKKVGSSTGPERIVGGVNSVEGEWPWQVSLHFSGNLYCGASVLSSDWLISAAHCFSKERLSDPRYWSAHLGMVTQGSAKHVAEIQRIVVHEYYNMYTFDYDIALLQLKKPWPASLGPLVQPVCLPPASHTVTDSHRCWVTGWGYRSEEDKVLPSVLQKAEVSILSQTECKKSYGPVTPRMLCAGVPSGERDACRGDSGGPLSCQAPGEGRWFLIGIVSWGSGCGRPNLPGVYTRVNKFTSWINGHISGECQQYLNPSGQISALFSKKATLGVSSLSIVSMPEVLLHIVSPELNGTVL</sequence>
<keyword evidence="1 5" id="KW-0645">Protease</keyword>
<dbReference type="Gene3D" id="2.40.10.10">
    <property type="entry name" value="Trypsin-like serine proteases"/>
    <property type="match status" value="1"/>
</dbReference>
<keyword evidence="8" id="KW-1185">Reference proteome</keyword>
<dbReference type="PROSITE" id="PS50240">
    <property type="entry name" value="TRYPSIN_DOM"/>
    <property type="match status" value="1"/>
</dbReference>
<accession>A0A7N8Y8K3</accession>
<evidence type="ECO:0000256" key="1">
    <source>
        <dbReference type="ARBA" id="ARBA00022670"/>
    </source>
</evidence>
<dbReference type="PROSITE" id="PS00135">
    <property type="entry name" value="TRYPSIN_SER"/>
    <property type="match status" value="1"/>
</dbReference>
<keyword evidence="4" id="KW-1015">Disulfide bond</keyword>
<dbReference type="PANTHER" id="PTHR24252">
    <property type="entry name" value="ACROSIN-RELATED"/>
    <property type="match status" value="1"/>
</dbReference>
<keyword evidence="3 5" id="KW-0720">Serine protease</keyword>
<evidence type="ECO:0000259" key="6">
    <source>
        <dbReference type="PROSITE" id="PS50240"/>
    </source>
</evidence>
<dbReference type="PRINTS" id="PR00722">
    <property type="entry name" value="CHYMOTRYPSIN"/>
</dbReference>
<dbReference type="InterPro" id="IPR009003">
    <property type="entry name" value="Peptidase_S1_PA"/>
</dbReference>
<evidence type="ECO:0000256" key="4">
    <source>
        <dbReference type="ARBA" id="ARBA00023157"/>
    </source>
</evidence>
<dbReference type="GO" id="GO:0004252">
    <property type="term" value="F:serine-type endopeptidase activity"/>
    <property type="evidence" value="ECO:0007669"/>
    <property type="project" value="InterPro"/>
</dbReference>
<dbReference type="CDD" id="cd00190">
    <property type="entry name" value="Tryp_SPc"/>
    <property type="match status" value="1"/>
</dbReference>
<protein>
    <submittedName>
        <fullName evidence="7">Transmembrane serine protease 7</fullName>
    </submittedName>
</protein>
<dbReference type="FunFam" id="2.40.10.10:FF:000003">
    <property type="entry name" value="Transmembrane serine protease 3"/>
    <property type="match status" value="1"/>
</dbReference>
<dbReference type="GeneTree" id="ENSGT00940000160085"/>
<dbReference type="GO" id="GO:0006508">
    <property type="term" value="P:proteolysis"/>
    <property type="evidence" value="ECO:0007669"/>
    <property type="project" value="UniProtKB-KW"/>
</dbReference>
<evidence type="ECO:0000313" key="7">
    <source>
        <dbReference type="Ensembl" id="ENSMAMP00000061365.1"/>
    </source>
</evidence>
<reference evidence="7" key="1">
    <citation type="submission" date="2025-08" db="UniProtKB">
        <authorList>
            <consortium name="Ensembl"/>
        </authorList>
    </citation>
    <scope>IDENTIFICATION</scope>
</reference>
<evidence type="ECO:0000256" key="5">
    <source>
        <dbReference type="RuleBase" id="RU363034"/>
    </source>
</evidence>
<dbReference type="PANTHER" id="PTHR24252:SF12">
    <property type="entry name" value="TRANSMEMBRANE SERINE PROTEASE 7"/>
    <property type="match status" value="1"/>
</dbReference>
<dbReference type="Ensembl" id="ENSMAMT00000049853.1">
    <property type="protein sequence ID" value="ENSMAMP00000061365.1"/>
    <property type="gene ID" value="ENSMAMG00000000563.2"/>
</dbReference>
<proteinExistence type="predicted"/>
<dbReference type="SUPFAM" id="SSF50494">
    <property type="entry name" value="Trypsin-like serine proteases"/>
    <property type="match status" value="1"/>
</dbReference>
<dbReference type="Proteomes" id="UP000261640">
    <property type="component" value="Unplaced"/>
</dbReference>
<organism evidence="7 8">
    <name type="scientific">Mastacembelus armatus</name>
    <name type="common">zig-zag eel</name>
    <dbReference type="NCBI Taxonomy" id="205130"/>
    <lineage>
        <taxon>Eukaryota</taxon>
        <taxon>Metazoa</taxon>
        <taxon>Chordata</taxon>
        <taxon>Craniata</taxon>
        <taxon>Vertebrata</taxon>
        <taxon>Euteleostomi</taxon>
        <taxon>Actinopterygii</taxon>
        <taxon>Neopterygii</taxon>
        <taxon>Teleostei</taxon>
        <taxon>Neoteleostei</taxon>
        <taxon>Acanthomorphata</taxon>
        <taxon>Anabantaria</taxon>
        <taxon>Synbranchiformes</taxon>
        <taxon>Mastacembelidae</taxon>
        <taxon>Mastacembelus</taxon>
    </lineage>
</organism>
<dbReference type="AlphaFoldDB" id="A0A7N8Y8K3"/>
<name>A0A7N8Y8K3_9TELE</name>
<keyword evidence="2 5" id="KW-0378">Hydrolase</keyword>
<reference evidence="7" key="2">
    <citation type="submission" date="2025-09" db="UniProtKB">
        <authorList>
            <consortium name="Ensembl"/>
        </authorList>
    </citation>
    <scope>IDENTIFICATION</scope>
</reference>
<dbReference type="InterPro" id="IPR033116">
    <property type="entry name" value="TRYPSIN_SER"/>
</dbReference>
<dbReference type="Pfam" id="PF00089">
    <property type="entry name" value="Trypsin"/>
    <property type="match status" value="1"/>
</dbReference>
<dbReference type="InterPro" id="IPR001314">
    <property type="entry name" value="Peptidase_S1A"/>
</dbReference>
<dbReference type="SMART" id="SM00020">
    <property type="entry name" value="Tryp_SPc"/>
    <property type="match status" value="1"/>
</dbReference>